<dbReference type="Proteomes" id="UP000239532">
    <property type="component" value="Unassembled WGS sequence"/>
</dbReference>
<name>A0A2S9WT60_9FLAO</name>
<dbReference type="EMBL" id="MQUC01000003">
    <property type="protein sequence ID" value="PRP66677.1"/>
    <property type="molecule type" value="Genomic_DNA"/>
</dbReference>
<organism evidence="1 2">
    <name type="scientific">Nonlabens agnitus</name>
    <dbReference type="NCBI Taxonomy" id="870484"/>
    <lineage>
        <taxon>Bacteria</taxon>
        <taxon>Pseudomonadati</taxon>
        <taxon>Bacteroidota</taxon>
        <taxon>Flavobacteriia</taxon>
        <taxon>Flavobacteriales</taxon>
        <taxon>Flavobacteriaceae</taxon>
        <taxon>Nonlabens</taxon>
    </lineage>
</organism>
<gene>
    <name evidence="1" type="ORF">BST86_05950</name>
</gene>
<proteinExistence type="predicted"/>
<dbReference type="AlphaFoldDB" id="A0A2S9WT60"/>
<evidence type="ECO:0000313" key="1">
    <source>
        <dbReference type="EMBL" id="PRP66677.1"/>
    </source>
</evidence>
<dbReference type="OrthoDB" id="1490886at2"/>
<sequence>MVNDFEKIFSFFSEYQLLIQDFLLDKSQEIDFPVVNTKISNKNVSSIISKIEESQKYGIIFSNILQSSLLISVFSFYEVELMKICDTHASRTNSNFSVKDLKGHSDFEKIKMFLTKQCKLIITNPAYQWDFINSLKTVRNCLVHNNGKCLKTSKTYRVILQLHNKNEEYFDSFGLHPETYGDKTEFIIDPQLYLISDLIDACKSSLIKISEDIYSR</sequence>
<protein>
    <recommendedName>
        <fullName evidence="3">RiboL-PSP-HEPN domain-containing protein</fullName>
    </recommendedName>
</protein>
<evidence type="ECO:0000313" key="2">
    <source>
        <dbReference type="Proteomes" id="UP000239532"/>
    </source>
</evidence>
<reference evidence="1 2" key="1">
    <citation type="submission" date="2016-11" db="EMBL/GenBank/DDBJ databases">
        <title>Trade-off between light-utilization and light-protection in marine flavobacteria.</title>
        <authorList>
            <person name="Kumagai Y."/>
        </authorList>
    </citation>
    <scope>NUCLEOTIDE SEQUENCE [LARGE SCALE GENOMIC DNA]</scope>
    <source>
        <strain evidence="1 2">JCM 17109</strain>
    </source>
</reference>
<keyword evidence="2" id="KW-1185">Reference proteome</keyword>
<dbReference type="RefSeq" id="WP_105982477.1">
    <property type="nucleotide sequence ID" value="NZ_MQUC01000003.1"/>
</dbReference>
<accession>A0A2S9WT60</accession>
<evidence type="ECO:0008006" key="3">
    <source>
        <dbReference type="Google" id="ProtNLM"/>
    </source>
</evidence>
<comment type="caution">
    <text evidence="1">The sequence shown here is derived from an EMBL/GenBank/DDBJ whole genome shotgun (WGS) entry which is preliminary data.</text>
</comment>